<dbReference type="Proteomes" id="UP001372834">
    <property type="component" value="Unassembled WGS sequence"/>
</dbReference>
<evidence type="ECO:0000313" key="5">
    <source>
        <dbReference type="Proteomes" id="UP001372834"/>
    </source>
</evidence>
<feature type="transmembrane region" description="Helical" evidence="2">
    <location>
        <begin position="107"/>
        <end position="135"/>
    </location>
</feature>
<evidence type="ECO:0000256" key="1">
    <source>
        <dbReference type="SAM" id="MobiDB-lite"/>
    </source>
</evidence>
<dbReference type="EMBL" id="JAWJWE010000041">
    <property type="protein sequence ID" value="KAK6618834.1"/>
    <property type="molecule type" value="Genomic_DNA"/>
</dbReference>
<comment type="caution">
    <text evidence="4">The sequence shown here is derived from an EMBL/GenBank/DDBJ whole genome shotgun (WGS) entry which is preliminary data.</text>
</comment>
<feature type="region of interest" description="Disordered" evidence="1">
    <location>
        <begin position="152"/>
        <end position="174"/>
    </location>
</feature>
<proteinExistence type="predicted"/>
<keyword evidence="3" id="KW-0732">Signal</keyword>
<keyword evidence="2" id="KW-0472">Membrane</keyword>
<evidence type="ECO:0000256" key="2">
    <source>
        <dbReference type="SAM" id="Phobius"/>
    </source>
</evidence>
<reference evidence="4 5" key="1">
    <citation type="submission" date="2023-10" db="EMBL/GenBank/DDBJ databases">
        <title>Genomes of two closely related lineages of the louse Polyplax serrata with different host specificities.</title>
        <authorList>
            <person name="Martinu J."/>
            <person name="Tarabai H."/>
            <person name="Stefka J."/>
            <person name="Hypsa V."/>
        </authorList>
    </citation>
    <scope>NUCLEOTIDE SEQUENCE [LARGE SCALE GENOMIC DNA]</scope>
    <source>
        <strain evidence="4">HR10_N</strain>
    </source>
</reference>
<dbReference type="PANTHER" id="PTHR21879:SF12">
    <property type="entry name" value="OSIRIS 12"/>
    <property type="match status" value="1"/>
</dbReference>
<feature type="chain" id="PRO_5042836394" evidence="3">
    <location>
        <begin position="18"/>
        <end position="209"/>
    </location>
</feature>
<accession>A0AAN8P2R8</accession>
<dbReference type="PANTHER" id="PTHR21879">
    <property type="entry name" value="FI03362P-RELATED-RELATED"/>
    <property type="match status" value="1"/>
</dbReference>
<organism evidence="4 5">
    <name type="scientific">Polyplax serrata</name>
    <name type="common">Common mouse louse</name>
    <dbReference type="NCBI Taxonomy" id="468196"/>
    <lineage>
        <taxon>Eukaryota</taxon>
        <taxon>Metazoa</taxon>
        <taxon>Ecdysozoa</taxon>
        <taxon>Arthropoda</taxon>
        <taxon>Hexapoda</taxon>
        <taxon>Insecta</taxon>
        <taxon>Pterygota</taxon>
        <taxon>Neoptera</taxon>
        <taxon>Paraneoptera</taxon>
        <taxon>Psocodea</taxon>
        <taxon>Troctomorpha</taxon>
        <taxon>Phthiraptera</taxon>
        <taxon>Anoplura</taxon>
        <taxon>Polyplacidae</taxon>
        <taxon>Polyplax</taxon>
    </lineage>
</organism>
<dbReference type="GO" id="GO:0016020">
    <property type="term" value="C:membrane"/>
    <property type="evidence" value="ECO:0007669"/>
    <property type="project" value="TreeGrafter"/>
</dbReference>
<feature type="signal peptide" evidence="3">
    <location>
        <begin position="1"/>
        <end position="17"/>
    </location>
</feature>
<evidence type="ECO:0000256" key="3">
    <source>
        <dbReference type="SAM" id="SignalP"/>
    </source>
</evidence>
<dbReference type="Pfam" id="PF07898">
    <property type="entry name" value="DUF1676"/>
    <property type="match status" value="1"/>
</dbReference>
<sequence length="209" mass="22412">MHEYFIKLLLFCLAIYAFYRFDTNQSFTGHEATPVLMAPGTPGTEVTVPKSFSLVKPSESRSFEGTTSLDFQFPYSDGTEARKKGGGGGKMGKKMMMMMMMGLKAKLMMLGPLILGMAGLMAIKALIASVISLTISKIMIIKKLMKNKGAGGGHGGGGWDSSSGGGGGPWASGGGGGWDRRSIYERNQDNSWDASDLAYRAYSTVENLF</sequence>
<name>A0AAN8P2R8_POLSC</name>
<dbReference type="InterPro" id="IPR012464">
    <property type="entry name" value="DUF1676"/>
</dbReference>
<evidence type="ECO:0000313" key="4">
    <source>
        <dbReference type="EMBL" id="KAK6618834.1"/>
    </source>
</evidence>
<dbReference type="AlphaFoldDB" id="A0AAN8P2R8"/>
<keyword evidence="2" id="KW-1133">Transmembrane helix</keyword>
<protein>
    <submittedName>
        <fullName evidence="4">Uncharacterized protein</fullName>
    </submittedName>
</protein>
<keyword evidence="2" id="KW-0812">Transmembrane</keyword>
<gene>
    <name evidence="4" type="ORF">RUM43_013225</name>
</gene>